<dbReference type="Pfam" id="PF20431">
    <property type="entry name" value="E_motif"/>
    <property type="match status" value="1"/>
</dbReference>
<evidence type="ECO:0000256" key="1">
    <source>
        <dbReference type="ARBA" id="ARBA00022737"/>
    </source>
</evidence>
<dbReference type="InterPro" id="IPR002885">
    <property type="entry name" value="PPR_rpt"/>
</dbReference>
<dbReference type="PANTHER" id="PTHR47928:SF57">
    <property type="entry name" value="DYW DOMAIN-CONTAINING PROTEIN"/>
    <property type="match status" value="1"/>
</dbReference>
<dbReference type="AlphaFoldDB" id="A0AAW1I155"/>
<name>A0AAW1I155_SAPOF</name>
<accession>A0AAW1I155</accession>
<dbReference type="EMBL" id="JBDFQZ010000010">
    <property type="protein sequence ID" value="KAK9683175.1"/>
    <property type="molecule type" value="Genomic_DNA"/>
</dbReference>
<dbReference type="InterPro" id="IPR011990">
    <property type="entry name" value="TPR-like_helical_dom_sf"/>
</dbReference>
<keyword evidence="1" id="KW-0677">Repeat</keyword>
<dbReference type="PANTHER" id="PTHR47928">
    <property type="entry name" value="REPEAT-CONTAINING PROTEIN, PUTATIVE-RELATED"/>
    <property type="match status" value="1"/>
</dbReference>
<feature type="repeat" description="PPR" evidence="2">
    <location>
        <begin position="301"/>
        <end position="335"/>
    </location>
</feature>
<organism evidence="3 4">
    <name type="scientific">Saponaria officinalis</name>
    <name type="common">Common soapwort</name>
    <name type="synonym">Lychnis saponaria</name>
    <dbReference type="NCBI Taxonomy" id="3572"/>
    <lineage>
        <taxon>Eukaryota</taxon>
        <taxon>Viridiplantae</taxon>
        <taxon>Streptophyta</taxon>
        <taxon>Embryophyta</taxon>
        <taxon>Tracheophyta</taxon>
        <taxon>Spermatophyta</taxon>
        <taxon>Magnoliopsida</taxon>
        <taxon>eudicotyledons</taxon>
        <taxon>Gunneridae</taxon>
        <taxon>Pentapetalae</taxon>
        <taxon>Caryophyllales</taxon>
        <taxon>Caryophyllaceae</taxon>
        <taxon>Caryophylleae</taxon>
        <taxon>Saponaria</taxon>
    </lineage>
</organism>
<evidence type="ECO:0000256" key="2">
    <source>
        <dbReference type="PROSITE-ProRule" id="PRU00708"/>
    </source>
</evidence>
<dbReference type="Proteomes" id="UP001443914">
    <property type="component" value="Unassembled WGS sequence"/>
</dbReference>
<dbReference type="GO" id="GO:0003729">
    <property type="term" value="F:mRNA binding"/>
    <property type="evidence" value="ECO:0007669"/>
    <property type="project" value="UniProtKB-ARBA"/>
</dbReference>
<feature type="repeat" description="PPR" evidence="2">
    <location>
        <begin position="98"/>
        <end position="132"/>
    </location>
</feature>
<dbReference type="FunFam" id="1.25.40.10:FF:000090">
    <property type="entry name" value="Pentatricopeptide repeat-containing protein, chloroplastic"/>
    <property type="match status" value="1"/>
</dbReference>
<dbReference type="PROSITE" id="PS51375">
    <property type="entry name" value="PPR"/>
    <property type="match status" value="3"/>
</dbReference>
<dbReference type="NCBIfam" id="TIGR00756">
    <property type="entry name" value="PPR"/>
    <property type="match status" value="4"/>
</dbReference>
<proteinExistence type="predicted"/>
<keyword evidence="4" id="KW-1185">Reference proteome</keyword>
<sequence>MQKSIDPHMKHKGVVGALDGFLRKVQTCVDLTKYDLCAALSASTKARDYRFGLQIHAKIVQNGHVDNLVLNSALVDFYAKCDVIEKARRIFDGMQWHDQVSWTSIISCYSQRGFGVEALLLFKKMLESDIRPNCLTYVGVIAACAELKDLHVHGTLVHAHAFKLGFMINGFVVSALVGCYSKYGKVDKAVLVFNAATTEDNIVYNSMISGYCQNTYYDDALTLFVKMREEGLNCSHCTLSTILNACGRLSVLQLGRQLHCLVMKLGSVTNVFVISSLIDMYSKSGSVDEASCVFNETMEKNSVIWTSMISGYAYSGRAMEALHIFDQMVDDGFLPDHICFTAAFTACNHSGFLDRAVGYFEKMRNDFGLVPTLDQYACLIDLYARKGQLTKATQLMQKMPYDPNSVILSSILTCCKIHCSVETGREIANQLFELQPSNAAAYLTMAHIYAGAGLHDEVANIRKLMKRKVTTKSAAWSWIEVDGKIEVFLVGDVSHHMSDHIYVFLEHLNIDIRDSRPFLENCEYDDVVGCC</sequence>
<evidence type="ECO:0000313" key="3">
    <source>
        <dbReference type="EMBL" id="KAK9683175.1"/>
    </source>
</evidence>
<dbReference type="InterPro" id="IPR046848">
    <property type="entry name" value="E_motif"/>
</dbReference>
<dbReference type="Gene3D" id="1.25.40.10">
    <property type="entry name" value="Tetratricopeptide repeat domain"/>
    <property type="match status" value="4"/>
</dbReference>
<reference evidence="3" key="1">
    <citation type="submission" date="2024-03" db="EMBL/GenBank/DDBJ databases">
        <title>WGS assembly of Saponaria officinalis var. Norfolk2.</title>
        <authorList>
            <person name="Jenkins J."/>
            <person name="Shu S."/>
            <person name="Grimwood J."/>
            <person name="Barry K."/>
            <person name="Goodstein D."/>
            <person name="Schmutz J."/>
            <person name="Leebens-Mack J."/>
            <person name="Osbourn A."/>
        </authorList>
    </citation>
    <scope>NUCLEOTIDE SEQUENCE [LARGE SCALE GENOMIC DNA]</scope>
    <source>
        <strain evidence="3">JIC</strain>
    </source>
</reference>
<dbReference type="InterPro" id="IPR050421">
    <property type="entry name" value="PPR"/>
</dbReference>
<dbReference type="Pfam" id="PF01535">
    <property type="entry name" value="PPR"/>
    <property type="match status" value="2"/>
</dbReference>
<evidence type="ECO:0008006" key="5">
    <source>
        <dbReference type="Google" id="ProtNLM"/>
    </source>
</evidence>
<dbReference type="Pfam" id="PF13041">
    <property type="entry name" value="PPR_2"/>
    <property type="match status" value="3"/>
</dbReference>
<dbReference type="FunFam" id="1.25.40.10:FF:000073">
    <property type="entry name" value="Pentatricopeptide repeat-containing protein chloroplastic"/>
    <property type="match status" value="1"/>
</dbReference>
<feature type="repeat" description="PPR" evidence="2">
    <location>
        <begin position="200"/>
        <end position="234"/>
    </location>
</feature>
<evidence type="ECO:0000313" key="4">
    <source>
        <dbReference type="Proteomes" id="UP001443914"/>
    </source>
</evidence>
<gene>
    <name evidence="3" type="ORF">RND81_10G121100</name>
</gene>
<protein>
    <recommendedName>
        <fullName evidence="5">Pentatricopeptide repeat-containing protein</fullName>
    </recommendedName>
</protein>
<comment type="caution">
    <text evidence="3">The sequence shown here is derived from an EMBL/GenBank/DDBJ whole genome shotgun (WGS) entry which is preliminary data.</text>
</comment>